<dbReference type="GO" id="GO:0005829">
    <property type="term" value="C:cytosol"/>
    <property type="evidence" value="ECO:0007669"/>
    <property type="project" value="UniProtKB-SubCell"/>
</dbReference>
<dbReference type="Pfam" id="PF10224">
    <property type="entry name" value="DUF2205"/>
    <property type="match status" value="1"/>
</dbReference>
<keyword evidence="9" id="KW-0472">Membrane</keyword>
<gene>
    <name evidence="12" type="ORF">BOKJ2_LOCUS5519</name>
</gene>
<organism evidence="12 13">
    <name type="scientific">Bursaphelenchus okinawaensis</name>
    <dbReference type="NCBI Taxonomy" id="465554"/>
    <lineage>
        <taxon>Eukaryota</taxon>
        <taxon>Metazoa</taxon>
        <taxon>Ecdysozoa</taxon>
        <taxon>Nematoda</taxon>
        <taxon>Chromadorea</taxon>
        <taxon>Rhabditida</taxon>
        <taxon>Tylenchina</taxon>
        <taxon>Tylenchomorpha</taxon>
        <taxon>Aphelenchoidea</taxon>
        <taxon>Aphelenchoididae</taxon>
        <taxon>Bursaphelenchus</taxon>
    </lineage>
</organism>
<dbReference type="OrthoDB" id="2163284at2759"/>
<evidence type="ECO:0000256" key="1">
    <source>
        <dbReference type="ARBA" id="ARBA00002743"/>
    </source>
</evidence>
<evidence type="ECO:0000256" key="6">
    <source>
        <dbReference type="ARBA" id="ARBA00022490"/>
    </source>
</evidence>
<evidence type="ECO:0000256" key="10">
    <source>
        <dbReference type="SAM" id="Coils"/>
    </source>
</evidence>
<keyword evidence="6" id="KW-0963">Cytoplasm</keyword>
<dbReference type="Proteomes" id="UP000783686">
    <property type="component" value="Unassembled WGS sequence"/>
</dbReference>
<keyword evidence="13" id="KW-1185">Reference proteome</keyword>
<dbReference type="Gene3D" id="1.20.5.170">
    <property type="match status" value="1"/>
</dbReference>
<dbReference type="GO" id="GO:0000139">
    <property type="term" value="C:Golgi membrane"/>
    <property type="evidence" value="ECO:0007669"/>
    <property type="project" value="UniProtKB-SubCell"/>
</dbReference>
<dbReference type="PANTHER" id="PTHR21614">
    <property type="entry name" value="SHORT COILED COIL PROTEIN"/>
    <property type="match status" value="1"/>
</dbReference>
<evidence type="ECO:0000256" key="3">
    <source>
        <dbReference type="ARBA" id="ARBA00004514"/>
    </source>
</evidence>
<keyword evidence="7" id="KW-0333">Golgi apparatus</keyword>
<evidence type="ECO:0000256" key="8">
    <source>
        <dbReference type="ARBA" id="ARBA00023054"/>
    </source>
</evidence>
<evidence type="ECO:0000313" key="13">
    <source>
        <dbReference type="Proteomes" id="UP000614601"/>
    </source>
</evidence>
<dbReference type="InterPro" id="IPR019357">
    <property type="entry name" value="SCOC"/>
</dbReference>
<dbReference type="AlphaFoldDB" id="A0A811KFW3"/>
<evidence type="ECO:0008006" key="14">
    <source>
        <dbReference type="Google" id="ProtNLM"/>
    </source>
</evidence>
<dbReference type="GO" id="GO:0005802">
    <property type="term" value="C:trans-Golgi network"/>
    <property type="evidence" value="ECO:0007669"/>
    <property type="project" value="TreeGrafter"/>
</dbReference>
<feature type="region of interest" description="Disordered" evidence="11">
    <location>
        <begin position="1"/>
        <end position="51"/>
    </location>
</feature>
<dbReference type="Proteomes" id="UP000614601">
    <property type="component" value="Unassembled WGS sequence"/>
</dbReference>
<dbReference type="PANTHER" id="PTHR21614:SF0">
    <property type="entry name" value="GEO08385P1"/>
    <property type="match status" value="1"/>
</dbReference>
<evidence type="ECO:0000256" key="11">
    <source>
        <dbReference type="SAM" id="MobiDB-lite"/>
    </source>
</evidence>
<keyword evidence="8 10" id="KW-0175">Coiled coil</keyword>
<protein>
    <recommendedName>
        <fullName evidence="14">Short coiled-coil protein</fullName>
    </recommendedName>
</protein>
<dbReference type="EMBL" id="CAJFCW020000003">
    <property type="protein sequence ID" value="CAG9102470.1"/>
    <property type="molecule type" value="Genomic_DNA"/>
</dbReference>
<feature type="coiled-coil region" evidence="10">
    <location>
        <begin position="53"/>
        <end position="87"/>
    </location>
</feature>
<comment type="similarity">
    <text evidence="5">Belongs to the SCOC family.</text>
</comment>
<accession>A0A811KFW3</accession>
<feature type="compositionally biased region" description="Basic and acidic residues" evidence="11">
    <location>
        <begin position="1"/>
        <end position="18"/>
    </location>
</feature>
<evidence type="ECO:0000256" key="5">
    <source>
        <dbReference type="ARBA" id="ARBA00010880"/>
    </source>
</evidence>
<reference evidence="12" key="1">
    <citation type="submission" date="2020-09" db="EMBL/GenBank/DDBJ databases">
        <authorList>
            <person name="Kikuchi T."/>
        </authorList>
    </citation>
    <scope>NUCLEOTIDE SEQUENCE</scope>
    <source>
        <strain evidence="12">SH1</strain>
    </source>
</reference>
<evidence type="ECO:0000256" key="2">
    <source>
        <dbReference type="ARBA" id="ARBA00004255"/>
    </source>
</evidence>
<evidence type="ECO:0000256" key="9">
    <source>
        <dbReference type="ARBA" id="ARBA00023136"/>
    </source>
</evidence>
<proteinExistence type="inferred from homology"/>
<evidence type="ECO:0000313" key="12">
    <source>
        <dbReference type="EMBL" id="CAD5214290.1"/>
    </source>
</evidence>
<comment type="caution">
    <text evidence="12">The sequence shown here is derived from an EMBL/GenBank/DDBJ whole genome shotgun (WGS) entry which is preliminary data.</text>
</comment>
<dbReference type="EMBL" id="CAJFDH010000003">
    <property type="protein sequence ID" value="CAD5214290.1"/>
    <property type="molecule type" value="Genomic_DNA"/>
</dbReference>
<evidence type="ECO:0000256" key="7">
    <source>
        <dbReference type="ARBA" id="ARBA00023034"/>
    </source>
</evidence>
<evidence type="ECO:0000256" key="4">
    <source>
        <dbReference type="ARBA" id="ARBA00004601"/>
    </source>
</evidence>
<comment type="function">
    <text evidence="1">Positive regulator of amino acid starvation-induced autophagy.</text>
</comment>
<name>A0A811KFW3_9BILA</name>
<comment type="subcellular location">
    <subcellularLocation>
        <location evidence="3">Cytoplasm</location>
        <location evidence="3">Cytosol</location>
    </subcellularLocation>
    <subcellularLocation>
        <location evidence="2">Golgi apparatus membrane</location>
        <topology evidence="2">Peripheral membrane protein</topology>
        <orientation evidence="2">Cytoplasmic side</orientation>
    </subcellularLocation>
    <subcellularLocation>
        <location evidence="4">Golgi apparatus</location>
        <location evidence="4">trans-Golgi network</location>
    </subcellularLocation>
</comment>
<sequence length="132" mass="15090">MENKVEKPTDLKLDRDFPLADDDSVPNEVDNVAKTPRQAQPLPREEVEDTEEKARLISQILELQNTLEDLSRRVDSVKDESSKLSAENQVLGQYIQNLMSTSPIFQPANSKMSSSMTNSMLEESEAHDEYYW</sequence>